<dbReference type="Gene3D" id="3.30.230.40">
    <property type="entry name" value="Imidazole glycerol phosphate dehydratase, domain 1"/>
    <property type="match status" value="2"/>
</dbReference>
<dbReference type="InterPro" id="IPR000807">
    <property type="entry name" value="ImidazoleglycerolP_deHydtase"/>
</dbReference>
<dbReference type="FunFam" id="3.30.230.40:FF:000003">
    <property type="entry name" value="Imidazoleglycerol-phosphate dehydratase HisB"/>
    <property type="match status" value="1"/>
</dbReference>
<dbReference type="HAMAP" id="MF_00076">
    <property type="entry name" value="HisB"/>
    <property type="match status" value="1"/>
</dbReference>
<accession>A0A2R7Y253</accession>
<proteinExistence type="inferred from homology"/>
<comment type="subcellular location">
    <subcellularLocation>
        <location evidence="5">Cytoplasm</location>
    </subcellularLocation>
</comment>
<comment type="pathway">
    <text evidence="1 5">Amino-acid biosynthesis; L-histidine biosynthesis; L-histidine from 5-phospho-alpha-D-ribose 1-diphosphate: step 6/9.</text>
</comment>
<sequence>MERRASVERRTLESNVFVDVLLDGQGTAKSRTGVKFLDHMISTLATHSMVNIVVEATGDLTHHVVEDVALTIGSAISKALGNREGIKRFGYAIVPMDDALAIVSIDLVKRPYAIVKLRIGGLQVEDVAKEDLYHFFRSLTFSLEATAHVRVLYGENDHHKVEAATKALAISLRQAISFDEGRKQVSVKGTL</sequence>
<dbReference type="UniPathway" id="UPA00031">
    <property type="reaction ID" value="UER00011"/>
</dbReference>
<dbReference type="EC" id="4.2.1.19" evidence="5"/>
<dbReference type="GO" id="GO:0000105">
    <property type="term" value="P:L-histidine biosynthetic process"/>
    <property type="evidence" value="ECO:0007669"/>
    <property type="project" value="UniProtKB-UniRule"/>
</dbReference>
<dbReference type="PANTHER" id="PTHR23133">
    <property type="entry name" value="IMIDAZOLEGLYCEROL-PHOSPHATE DEHYDRATASE HIS7"/>
    <property type="match status" value="1"/>
</dbReference>
<comment type="catalytic activity">
    <reaction evidence="5">
        <text>D-erythro-1-(imidazol-4-yl)glycerol 3-phosphate = 3-(imidazol-4-yl)-2-oxopropyl phosphate + H2O</text>
        <dbReference type="Rhea" id="RHEA:11040"/>
        <dbReference type="ChEBI" id="CHEBI:15377"/>
        <dbReference type="ChEBI" id="CHEBI:57766"/>
        <dbReference type="ChEBI" id="CHEBI:58278"/>
        <dbReference type="EC" id="4.2.1.19"/>
    </reaction>
</comment>
<dbReference type="EMBL" id="NDWU01000017">
    <property type="protein sequence ID" value="PUA31437.1"/>
    <property type="molecule type" value="Genomic_DNA"/>
</dbReference>
<evidence type="ECO:0000256" key="5">
    <source>
        <dbReference type="HAMAP-Rule" id="MF_00076"/>
    </source>
</evidence>
<evidence type="ECO:0000256" key="1">
    <source>
        <dbReference type="ARBA" id="ARBA00005047"/>
    </source>
</evidence>
<reference evidence="6 7" key="1">
    <citation type="submission" date="2017-04" db="EMBL/GenBank/DDBJ databases">
        <title>Draft Aigarchaeota genome from a New Zealand hot spring.</title>
        <authorList>
            <person name="Reysenbach A.-L."/>
            <person name="Donaho J.A."/>
            <person name="Gerhart J."/>
            <person name="Kelley J.F."/>
            <person name="Kouba K."/>
            <person name="Podar M."/>
            <person name="Stott M."/>
        </authorList>
    </citation>
    <scope>NUCLEOTIDE SEQUENCE [LARGE SCALE GENOMIC DNA]</scope>
    <source>
        <strain evidence="6">NZ13_MG1</strain>
    </source>
</reference>
<evidence type="ECO:0000313" key="6">
    <source>
        <dbReference type="EMBL" id="PUA31437.1"/>
    </source>
</evidence>
<keyword evidence="5" id="KW-0963">Cytoplasm</keyword>
<dbReference type="CDD" id="cd07914">
    <property type="entry name" value="IGPD"/>
    <property type="match status" value="1"/>
</dbReference>
<dbReference type="Pfam" id="PF00475">
    <property type="entry name" value="IGPD"/>
    <property type="match status" value="1"/>
</dbReference>
<gene>
    <name evidence="5" type="primary">hisB</name>
    <name evidence="6" type="ORF">B9J98_06205</name>
</gene>
<dbReference type="InterPro" id="IPR020568">
    <property type="entry name" value="Ribosomal_Su5_D2-typ_SF"/>
</dbReference>
<evidence type="ECO:0000256" key="2">
    <source>
        <dbReference type="ARBA" id="ARBA00022605"/>
    </source>
</evidence>
<dbReference type="GO" id="GO:0004424">
    <property type="term" value="F:imidazoleglycerol-phosphate dehydratase activity"/>
    <property type="evidence" value="ECO:0007669"/>
    <property type="project" value="UniProtKB-UniRule"/>
</dbReference>
<keyword evidence="2 5" id="KW-0028">Amino-acid biosynthesis</keyword>
<name>A0A2R7Y253_9ARCH</name>
<dbReference type="AlphaFoldDB" id="A0A2R7Y253"/>
<organism evidence="6 7">
    <name type="scientific">Candidatus Terraquivivens tikiterensis</name>
    <dbReference type="NCBI Taxonomy" id="1980982"/>
    <lineage>
        <taxon>Archaea</taxon>
        <taxon>Nitrososphaerota</taxon>
        <taxon>Candidatus Wolframiiraptoraceae</taxon>
        <taxon>Candidatus Terraquivivens</taxon>
    </lineage>
</organism>
<dbReference type="GO" id="GO:0005737">
    <property type="term" value="C:cytoplasm"/>
    <property type="evidence" value="ECO:0007669"/>
    <property type="project" value="UniProtKB-SubCell"/>
</dbReference>
<keyword evidence="3 5" id="KW-0368">Histidine biosynthesis</keyword>
<dbReference type="SUPFAM" id="SSF54211">
    <property type="entry name" value="Ribosomal protein S5 domain 2-like"/>
    <property type="match status" value="2"/>
</dbReference>
<dbReference type="PANTHER" id="PTHR23133:SF2">
    <property type="entry name" value="IMIDAZOLEGLYCEROL-PHOSPHATE DEHYDRATASE"/>
    <property type="match status" value="1"/>
</dbReference>
<keyword evidence="4 5" id="KW-0456">Lyase</keyword>
<dbReference type="Proteomes" id="UP000244066">
    <property type="component" value="Unassembled WGS sequence"/>
</dbReference>
<evidence type="ECO:0000256" key="4">
    <source>
        <dbReference type="ARBA" id="ARBA00023239"/>
    </source>
</evidence>
<evidence type="ECO:0000313" key="7">
    <source>
        <dbReference type="Proteomes" id="UP000244066"/>
    </source>
</evidence>
<dbReference type="InterPro" id="IPR038494">
    <property type="entry name" value="IGPD_sf"/>
</dbReference>
<evidence type="ECO:0000256" key="3">
    <source>
        <dbReference type="ARBA" id="ARBA00023102"/>
    </source>
</evidence>
<comment type="similarity">
    <text evidence="5">Belongs to the imidazoleglycerol-phosphate dehydratase family.</text>
</comment>
<protein>
    <recommendedName>
        <fullName evidence="5">Imidazoleglycerol-phosphate dehydratase</fullName>
        <shortName evidence="5">IGPD</shortName>
        <ecNumber evidence="5">4.2.1.19</ecNumber>
    </recommendedName>
</protein>
<comment type="caution">
    <text evidence="6">The sequence shown here is derived from an EMBL/GenBank/DDBJ whole genome shotgun (WGS) entry which is preliminary data.</text>
</comment>